<keyword evidence="3" id="KW-1185">Reference proteome</keyword>
<dbReference type="Proteomes" id="UP000886523">
    <property type="component" value="Unassembled WGS sequence"/>
</dbReference>
<evidence type="ECO:0000313" key="2">
    <source>
        <dbReference type="EMBL" id="KAF9511849.1"/>
    </source>
</evidence>
<protein>
    <submittedName>
        <fullName evidence="2">Uncharacterized protein</fullName>
    </submittedName>
</protein>
<dbReference type="EMBL" id="MU128995">
    <property type="protein sequence ID" value="KAF9511849.1"/>
    <property type="molecule type" value="Genomic_DNA"/>
</dbReference>
<dbReference type="AlphaFoldDB" id="A0A9P6ATP1"/>
<comment type="caution">
    <text evidence="2">The sequence shown here is derived from an EMBL/GenBank/DDBJ whole genome shotgun (WGS) entry which is preliminary data.</text>
</comment>
<sequence length="150" mass="16577">MHYNWPKLEYLGGMKLKDPEEIEQDPTPATAGVWSYTFKVFTSDPNNDDTKPARATRKLTRAHLHAKPACPHATTDKTRYYTPTAVGVVTSAVKTEPKNIAPSPLNLQREVKHGTTPAAADVVFPCSPSLCKGPPDVNTDDHEKTETHNR</sequence>
<evidence type="ECO:0000313" key="3">
    <source>
        <dbReference type="Proteomes" id="UP000886523"/>
    </source>
</evidence>
<reference evidence="2" key="1">
    <citation type="journal article" date="2020" name="Nat. Commun.">
        <title>Large-scale genome sequencing of mycorrhizal fungi provides insights into the early evolution of symbiotic traits.</title>
        <authorList>
            <person name="Miyauchi S."/>
            <person name="Kiss E."/>
            <person name="Kuo A."/>
            <person name="Drula E."/>
            <person name="Kohler A."/>
            <person name="Sanchez-Garcia M."/>
            <person name="Morin E."/>
            <person name="Andreopoulos B."/>
            <person name="Barry K.W."/>
            <person name="Bonito G."/>
            <person name="Buee M."/>
            <person name="Carver A."/>
            <person name="Chen C."/>
            <person name="Cichocki N."/>
            <person name="Clum A."/>
            <person name="Culley D."/>
            <person name="Crous P.W."/>
            <person name="Fauchery L."/>
            <person name="Girlanda M."/>
            <person name="Hayes R.D."/>
            <person name="Keri Z."/>
            <person name="LaButti K."/>
            <person name="Lipzen A."/>
            <person name="Lombard V."/>
            <person name="Magnuson J."/>
            <person name="Maillard F."/>
            <person name="Murat C."/>
            <person name="Nolan M."/>
            <person name="Ohm R.A."/>
            <person name="Pangilinan J."/>
            <person name="Pereira M.F."/>
            <person name="Perotto S."/>
            <person name="Peter M."/>
            <person name="Pfister S."/>
            <person name="Riley R."/>
            <person name="Sitrit Y."/>
            <person name="Stielow J.B."/>
            <person name="Szollosi G."/>
            <person name="Zifcakova L."/>
            <person name="Stursova M."/>
            <person name="Spatafora J.W."/>
            <person name="Tedersoo L."/>
            <person name="Vaario L.M."/>
            <person name="Yamada A."/>
            <person name="Yan M."/>
            <person name="Wang P."/>
            <person name="Xu J."/>
            <person name="Bruns T."/>
            <person name="Baldrian P."/>
            <person name="Vilgalys R."/>
            <person name="Dunand C."/>
            <person name="Henrissat B."/>
            <person name="Grigoriev I.V."/>
            <person name="Hibbett D."/>
            <person name="Nagy L.G."/>
            <person name="Martin F.M."/>
        </authorList>
    </citation>
    <scope>NUCLEOTIDE SEQUENCE</scope>
    <source>
        <strain evidence="2">UP504</strain>
    </source>
</reference>
<feature type="compositionally biased region" description="Basic and acidic residues" evidence="1">
    <location>
        <begin position="139"/>
        <end position="150"/>
    </location>
</feature>
<name>A0A9P6ATP1_9AGAM</name>
<feature type="region of interest" description="Disordered" evidence="1">
    <location>
        <begin position="130"/>
        <end position="150"/>
    </location>
</feature>
<accession>A0A9P6ATP1</accession>
<evidence type="ECO:0000256" key="1">
    <source>
        <dbReference type="SAM" id="MobiDB-lite"/>
    </source>
</evidence>
<proteinExistence type="predicted"/>
<gene>
    <name evidence="2" type="ORF">BS47DRAFT_1363596</name>
</gene>
<organism evidence="2 3">
    <name type="scientific">Hydnum rufescens UP504</name>
    <dbReference type="NCBI Taxonomy" id="1448309"/>
    <lineage>
        <taxon>Eukaryota</taxon>
        <taxon>Fungi</taxon>
        <taxon>Dikarya</taxon>
        <taxon>Basidiomycota</taxon>
        <taxon>Agaricomycotina</taxon>
        <taxon>Agaricomycetes</taxon>
        <taxon>Cantharellales</taxon>
        <taxon>Hydnaceae</taxon>
        <taxon>Hydnum</taxon>
    </lineage>
</organism>